<proteinExistence type="inferred from homology"/>
<name>A4XKF9_CALS8</name>
<keyword evidence="3" id="KW-1133">Transmembrane helix</keyword>
<dbReference type="Gene3D" id="3.40.630.190">
    <property type="entry name" value="LCP protein"/>
    <property type="match status" value="1"/>
</dbReference>
<dbReference type="InterPro" id="IPR050922">
    <property type="entry name" value="LytR/CpsA/Psr_CW_biosynth"/>
</dbReference>
<gene>
    <name evidence="5" type="ordered locus">Csac_1809</name>
</gene>
<evidence type="ECO:0000256" key="1">
    <source>
        <dbReference type="ARBA" id="ARBA00006068"/>
    </source>
</evidence>
<dbReference type="EMBL" id="CP000679">
    <property type="protein sequence ID" value="ABP67394.1"/>
    <property type="molecule type" value="Genomic_DNA"/>
</dbReference>
<comment type="similarity">
    <text evidence="1">Belongs to the LytR/CpsA/Psr (LCP) family.</text>
</comment>
<evidence type="ECO:0000256" key="2">
    <source>
        <dbReference type="SAM" id="MobiDB-lite"/>
    </source>
</evidence>
<evidence type="ECO:0000256" key="3">
    <source>
        <dbReference type="SAM" id="Phobius"/>
    </source>
</evidence>
<dbReference type="STRING" id="351627.Csac_1809"/>
<accession>A4XKF9</accession>
<dbReference type="KEGG" id="csc:Csac_1809"/>
<feature type="compositionally biased region" description="Polar residues" evidence="2">
    <location>
        <begin position="348"/>
        <end position="357"/>
    </location>
</feature>
<evidence type="ECO:0000313" key="6">
    <source>
        <dbReference type="Proteomes" id="UP000000256"/>
    </source>
</evidence>
<dbReference type="PANTHER" id="PTHR33392">
    <property type="entry name" value="POLYISOPRENYL-TEICHOIC ACID--PEPTIDOGLYCAN TEICHOIC ACID TRANSFERASE TAGU"/>
    <property type="match status" value="1"/>
</dbReference>
<feature type="transmembrane region" description="Helical" evidence="3">
    <location>
        <begin position="12"/>
        <end position="30"/>
    </location>
</feature>
<evidence type="ECO:0000313" key="5">
    <source>
        <dbReference type="EMBL" id="ABP67394.1"/>
    </source>
</evidence>
<feature type="compositionally biased region" description="Low complexity" evidence="2">
    <location>
        <begin position="358"/>
        <end position="368"/>
    </location>
</feature>
<reference evidence="5 6" key="1">
    <citation type="journal article" date="2008" name="Appl. Environ. Microbiol.">
        <title>Hydrogenomics of the extremely thermophilic bacterium Caldicellulosiruptor saccharolyticus.</title>
        <authorList>
            <person name="van de Werken H.J."/>
            <person name="Verhaart M.R."/>
            <person name="VanFossen A.L."/>
            <person name="Willquist K."/>
            <person name="Lewis D.L."/>
            <person name="Nichols J.D."/>
            <person name="Goorissen H.P."/>
            <person name="Mongodin E.F."/>
            <person name="Nelson K.E."/>
            <person name="van Niel E.W."/>
            <person name="Stams A.J."/>
            <person name="Ward D.E."/>
            <person name="de Vos W.M."/>
            <person name="van der Oost J."/>
            <person name="Kelly R.M."/>
            <person name="Kengen S.W."/>
        </authorList>
    </citation>
    <scope>NUCLEOTIDE SEQUENCE [LARGE SCALE GENOMIC DNA]</scope>
    <source>
        <strain evidence="6">ATCC 43494 / DSM 8903 / Tp8T 6331</strain>
    </source>
</reference>
<dbReference type="Proteomes" id="UP000000256">
    <property type="component" value="Chromosome"/>
</dbReference>
<evidence type="ECO:0000259" key="4">
    <source>
        <dbReference type="Pfam" id="PF03816"/>
    </source>
</evidence>
<sequence length="446" mass="50920">MGMGKILKNKLLIILISAVVVLGGILGYLYKIFIIDAKHIEKVFVKKVPAKSNKAQVKYPFDENSVNVLIIGLDKASNRSTYDLHRTDTILFLNINFKDKKVKGISIPRDTLTEIYKVGKWDKINSAFGYGGGEKEEGFFYTMETVSKLLGGMPIEYYVGFDLDAVRKVVNILGGVYVNVEVPVKVKTKWVNIDLKPGYQKLNGIETLYYALWRKTPGGDIDRIKRDKELILSVFEQLKESNKIITLPEIYWKIRRHFYTNLSLQQITSLAYFAQNMKKEDIVFESIPGDYFNYMGVSYWKPDYEGIKKLVKDLFGYDIEIDLKMPEKYKYARRIIVKAKKENNISYSHTNKSYSTESSQNQNSQSNSEVNLVQKQTETIENSTQSSSPFDAQWRNSSEDTQTLPPENDSQTTQGTQQQQATTESEIQVDTPSTSSDVVSNVYGGR</sequence>
<dbReference type="InterPro" id="IPR004474">
    <property type="entry name" value="LytR_CpsA_psr"/>
</dbReference>
<organism evidence="5 6">
    <name type="scientific">Caldicellulosiruptor saccharolyticus (strain ATCC 43494 / DSM 8903 / Tp8T 6331)</name>
    <dbReference type="NCBI Taxonomy" id="351627"/>
    <lineage>
        <taxon>Bacteria</taxon>
        <taxon>Bacillati</taxon>
        <taxon>Bacillota</taxon>
        <taxon>Bacillota incertae sedis</taxon>
        <taxon>Caldicellulosiruptorales</taxon>
        <taxon>Caldicellulosiruptoraceae</taxon>
        <taxon>Caldicellulosiruptor</taxon>
    </lineage>
</organism>
<dbReference type="NCBIfam" id="TIGR00350">
    <property type="entry name" value="lytR_cpsA_psr"/>
    <property type="match status" value="1"/>
</dbReference>
<feature type="region of interest" description="Disordered" evidence="2">
    <location>
        <begin position="348"/>
        <end position="446"/>
    </location>
</feature>
<keyword evidence="6" id="KW-1185">Reference proteome</keyword>
<dbReference type="AlphaFoldDB" id="A4XKF9"/>
<keyword evidence="3" id="KW-0472">Membrane</keyword>
<keyword evidence="3" id="KW-0812">Transmembrane</keyword>
<feature type="compositionally biased region" description="Polar residues" evidence="2">
    <location>
        <begin position="369"/>
        <end position="410"/>
    </location>
</feature>
<feature type="compositionally biased region" description="Low complexity" evidence="2">
    <location>
        <begin position="411"/>
        <end position="446"/>
    </location>
</feature>
<dbReference type="HOGENOM" id="CLU_016455_5_3_9"/>
<dbReference type="Pfam" id="PF03816">
    <property type="entry name" value="LytR_cpsA_psr"/>
    <property type="match status" value="1"/>
</dbReference>
<feature type="domain" description="Cell envelope-related transcriptional attenuator" evidence="4">
    <location>
        <begin position="86"/>
        <end position="239"/>
    </location>
</feature>
<dbReference type="PANTHER" id="PTHR33392:SF6">
    <property type="entry name" value="POLYISOPRENYL-TEICHOIC ACID--PEPTIDOGLYCAN TEICHOIC ACID TRANSFERASE TAGU"/>
    <property type="match status" value="1"/>
</dbReference>
<dbReference type="eggNOG" id="COG1316">
    <property type="taxonomic scope" value="Bacteria"/>
</dbReference>
<protein>
    <submittedName>
        <fullName evidence="5">Cell envelope-related transcriptional attenuator</fullName>
    </submittedName>
</protein>